<dbReference type="SUPFAM" id="SSF55729">
    <property type="entry name" value="Acyl-CoA N-acyltransferases (Nat)"/>
    <property type="match status" value="1"/>
</dbReference>
<dbReference type="Proteomes" id="UP000261540">
    <property type="component" value="Unplaced"/>
</dbReference>
<dbReference type="Ensembl" id="ENSPKIT00000026484.1">
    <property type="protein sequence ID" value="ENSPKIP00000002538.1"/>
    <property type="gene ID" value="ENSPKIG00000020390.1"/>
</dbReference>
<dbReference type="InterPro" id="IPR029625">
    <property type="entry name" value="FAM169"/>
</dbReference>
<evidence type="ECO:0000313" key="1">
    <source>
        <dbReference type="Ensembl" id="ENSPKIP00000002538.1"/>
    </source>
</evidence>
<proteinExistence type="predicted"/>
<dbReference type="PANTHER" id="PTHR22442:SF4">
    <property type="entry name" value="PROTEIN FAM169BP"/>
    <property type="match status" value="1"/>
</dbReference>
<keyword evidence="2" id="KW-1185">Reference proteome</keyword>
<reference evidence="1" key="2">
    <citation type="submission" date="2025-09" db="UniProtKB">
        <authorList>
            <consortium name="Ensembl"/>
        </authorList>
    </citation>
    <scope>IDENTIFICATION</scope>
</reference>
<reference evidence="1" key="1">
    <citation type="submission" date="2025-08" db="UniProtKB">
        <authorList>
            <consortium name="Ensembl"/>
        </authorList>
    </citation>
    <scope>IDENTIFICATION</scope>
</reference>
<protein>
    <submittedName>
        <fullName evidence="1">Family with sequence similarity 169 member B</fullName>
    </submittedName>
</protein>
<dbReference type="AlphaFoldDB" id="A0A3B3Q8N7"/>
<evidence type="ECO:0000313" key="2">
    <source>
        <dbReference type="Proteomes" id="UP000261540"/>
    </source>
</evidence>
<dbReference type="STRING" id="1676925.ENSPKIP00000002538"/>
<name>A0A3B3Q8N7_9TELE</name>
<sequence>ITVTQDSVCQLPLFSDDDPACVVLALHLPEDQTHLALYLAGRWWALNDILKTSNSSRSGLMLQVQSAEERLVLFVLSQIIFGTLERPISETIYFSPHPVKETGKIIWVSGEAVGFYTIKEKQCYLLPVLDTVFVRSSWRRQGFALRMLGDFCSSFSNERVVGISYPVSADMYQPVCRKYLSTHDAEQERLYEVEAPGDWSQRRNVWL</sequence>
<organism evidence="1 2">
    <name type="scientific">Paramormyrops kingsleyae</name>
    <dbReference type="NCBI Taxonomy" id="1676925"/>
    <lineage>
        <taxon>Eukaryota</taxon>
        <taxon>Metazoa</taxon>
        <taxon>Chordata</taxon>
        <taxon>Craniata</taxon>
        <taxon>Vertebrata</taxon>
        <taxon>Euteleostomi</taxon>
        <taxon>Actinopterygii</taxon>
        <taxon>Neopterygii</taxon>
        <taxon>Teleostei</taxon>
        <taxon>Osteoglossocephala</taxon>
        <taxon>Osteoglossomorpha</taxon>
        <taxon>Osteoglossiformes</taxon>
        <taxon>Mormyridae</taxon>
        <taxon>Paramormyrops</taxon>
    </lineage>
</organism>
<dbReference type="GeneTree" id="ENSGT00510000048902"/>
<dbReference type="PANTHER" id="PTHR22442">
    <property type="match status" value="1"/>
</dbReference>
<accession>A0A3B3Q8N7</accession>
<dbReference type="InterPro" id="IPR016181">
    <property type="entry name" value="Acyl_CoA_acyltransferase"/>
</dbReference>